<evidence type="ECO:0000313" key="8">
    <source>
        <dbReference type="Proteomes" id="UP001519921"/>
    </source>
</evidence>
<dbReference type="RefSeq" id="WP_219778971.1">
    <property type="nucleotide sequence ID" value="NZ_JAHXPT010000004.1"/>
</dbReference>
<name>A0ABS7AMM3_9CLOT</name>
<reference evidence="7 8" key="1">
    <citation type="submission" date="2021-07" db="EMBL/GenBank/DDBJ databases">
        <title>Clostridium weizhouense sp. nov., an anaerobic bacterium isolated from activated sludge of Petroleum wastewater.</title>
        <authorList>
            <person name="Li Q."/>
        </authorList>
    </citation>
    <scope>NUCLEOTIDE SEQUENCE [LARGE SCALE GENOMIC DNA]</scope>
    <source>
        <strain evidence="7 8">YB-6</strain>
    </source>
</reference>
<comment type="similarity">
    <text evidence="2">Belongs to the UPF0754 family.</text>
</comment>
<evidence type="ECO:0000313" key="7">
    <source>
        <dbReference type="EMBL" id="MBW6409915.1"/>
    </source>
</evidence>
<evidence type="ECO:0000256" key="1">
    <source>
        <dbReference type="ARBA" id="ARBA00004308"/>
    </source>
</evidence>
<evidence type="ECO:0000256" key="5">
    <source>
        <dbReference type="ARBA" id="ARBA00023136"/>
    </source>
</evidence>
<evidence type="ECO:0000256" key="2">
    <source>
        <dbReference type="ARBA" id="ARBA00008053"/>
    </source>
</evidence>
<proteinExistence type="inferred from homology"/>
<dbReference type="InterPro" id="IPR007383">
    <property type="entry name" value="DUF445"/>
</dbReference>
<feature type="transmembrane region" description="Helical" evidence="6">
    <location>
        <begin position="6"/>
        <end position="30"/>
    </location>
</feature>
<evidence type="ECO:0000256" key="6">
    <source>
        <dbReference type="SAM" id="Phobius"/>
    </source>
</evidence>
<dbReference type="Proteomes" id="UP001519921">
    <property type="component" value="Unassembled WGS sequence"/>
</dbReference>
<keyword evidence="3 6" id="KW-0812">Transmembrane</keyword>
<dbReference type="Pfam" id="PF04286">
    <property type="entry name" value="DUF445"/>
    <property type="match status" value="1"/>
</dbReference>
<dbReference type="EMBL" id="JAHXPT010000004">
    <property type="protein sequence ID" value="MBW6409915.1"/>
    <property type="molecule type" value="Genomic_DNA"/>
</dbReference>
<evidence type="ECO:0000256" key="4">
    <source>
        <dbReference type="ARBA" id="ARBA00022989"/>
    </source>
</evidence>
<evidence type="ECO:0000256" key="3">
    <source>
        <dbReference type="ARBA" id="ARBA00022692"/>
    </source>
</evidence>
<comment type="subcellular location">
    <subcellularLocation>
        <location evidence="1">Endomembrane system</location>
    </subcellularLocation>
</comment>
<organism evidence="7 8">
    <name type="scientific">Clostridium weizhouense</name>
    <dbReference type="NCBI Taxonomy" id="2859781"/>
    <lineage>
        <taxon>Bacteria</taxon>
        <taxon>Bacillati</taxon>
        <taxon>Bacillota</taxon>
        <taxon>Clostridia</taxon>
        <taxon>Eubacteriales</taxon>
        <taxon>Clostridiaceae</taxon>
        <taxon>Clostridium</taxon>
    </lineage>
</organism>
<feature type="transmembrane region" description="Helical" evidence="6">
    <location>
        <begin position="180"/>
        <end position="200"/>
    </location>
</feature>
<dbReference type="PANTHER" id="PTHR35791:SF1">
    <property type="entry name" value="UPF0754 MEMBRANE PROTEIN YHEB"/>
    <property type="match status" value="1"/>
</dbReference>
<accession>A0ABS7AMM3</accession>
<gene>
    <name evidence="7" type="ORF">KYD98_07400</name>
</gene>
<keyword evidence="5 6" id="KW-0472">Membrane</keyword>
<sequence length="201" mass="22557">MNNLSIILFLAIVGGLIGWITNILAIKLLFKPINPIKIPLINVEILGLIPKRKNDIAQNIGQVISEELLSVDDLFNDIITEEDKEHFNEYIKTKITSIISEKMNFIPGPFKGMIQGYVDDIINEELPPMITDIINEATIKAKEKINIQKIVEEKINQLDLLALEKIIISVAKNELKHIELLGLILGVFIGLIQGLIVLFIS</sequence>
<protein>
    <submittedName>
        <fullName evidence="7">DUF445 family protein</fullName>
    </submittedName>
</protein>
<keyword evidence="8" id="KW-1185">Reference proteome</keyword>
<dbReference type="PANTHER" id="PTHR35791">
    <property type="entry name" value="UPF0754 MEMBRANE PROTEIN YHEB"/>
    <property type="match status" value="1"/>
</dbReference>
<keyword evidence="4 6" id="KW-1133">Transmembrane helix</keyword>
<comment type="caution">
    <text evidence="7">The sequence shown here is derived from an EMBL/GenBank/DDBJ whole genome shotgun (WGS) entry which is preliminary data.</text>
</comment>